<evidence type="ECO:0000256" key="11">
    <source>
        <dbReference type="ARBA" id="ARBA00023235"/>
    </source>
</evidence>
<comment type="miscellaneous">
    <text evidence="12">Few gyrases are as efficient as E.coli at forming negative supercoils. Not all organisms have 2 type II topoisomerases; in organisms with a single type II topoisomerase this enzyme also has to decatenate newly replicated chromosomes.</text>
</comment>
<dbReference type="GO" id="GO:0003677">
    <property type="term" value="F:DNA binding"/>
    <property type="evidence" value="ECO:0007669"/>
    <property type="project" value="UniProtKB-KW"/>
</dbReference>
<dbReference type="SMART" id="SM00387">
    <property type="entry name" value="HATPase_c"/>
    <property type="match status" value="1"/>
</dbReference>
<evidence type="ECO:0000256" key="4">
    <source>
        <dbReference type="ARBA" id="ARBA00019166"/>
    </source>
</evidence>
<dbReference type="Pfam" id="PF02518">
    <property type="entry name" value="HATPase_c"/>
    <property type="match status" value="1"/>
</dbReference>
<dbReference type="PRINTS" id="PR01159">
    <property type="entry name" value="DNAGYRASEB"/>
</dbReference>
<protein>
    <recommendedName>
        <fullName evidence="4 12">DNA gyrase subunit B</fullName>
        <ecNumber evidence="3 12">5.6.2.2</ecNumber>
    </recommendedName>
</protein>
<dbReference type="SUPFAM" id="SSF55874">
    <property type="entry name" value="ATPase domain of HSP90 chaperone/DNA topoisomerase II/histidine kinase"/>
    <property type="match status" value="1"/>
</dbReference>
<dbReference type="InterPro" id="IPR013759">
    <property type="entry name" value="Topo_IIA_B_C"/>
</dbReference>
<dbReference type="FunFam" id="3.30.230.10:FF:000005">
    <property type="entry name" value="DNA gyrase subunit B"/>
    <property type="match status" value="1"/>
</dbReference>
<dbReference type="Gene3D" id="3.40.50.670">
    <property type="match status" value="2"/>
</dbReference>
<dbReference type="PANTHER" id="PTHR45866:SF1">
    <property type="entry name" value="DNA GYRASE SUBUNIT B, MITOCHONDRIAL"/>
    <property type="match status" value="1"/>
</dbReference>
<dbReference type="FunFam" id="3.40.50.670:FF:000001">
    <property type="entry name" value="DNA topoisomerase 2"/>
    <property type="match status" value="1"/>
</dbReference>
<keyword evidence="8 12" id="KW-0460">Magnesium</keyword>
<keyword evidence="15" id="KW-1185">Reference proteome</keyword>
<dbReference type="GO" id="GO:0005694">
    <property type="term" value="C:chromosome"/>
    <property type="evidence" value="ECO:0007669"/>
    <property type="project" value="InterPro"/>
</dbReference>
<keyword evidence="5 12" id="KW-0479">Metal-binding</keyword>
<comment type="subcellular location">
    <subcellularLocation>
        <location evidence="12">Cytoplasm</location>
    </subcellularLocation>
</comment>
<evidence type="ECO:0000313" key="14">
    <source>
        <dbReference type="EMBL" id="RIY35244.1"/>
    </source>
</evidence>
<dbReference type="Pfam" id="PF18053">
    <property type="entry name" value="GyrB_insert"/>
    <property type="match status" value="1"/>
</dbReference>
<dbReference type="InterPro" id="IPR002288">
    <property type="entry name" value="DNA_gyrase_B_C"/>
</dbReference>
<dbReference type="PROSITE" id="PS50880">
    <property type="entry name" value="TOPRIM"/>
    <property type="match status" value="1"/>
</dbReference>
<dbReference type="SUPFAM" id="SSF56719">
    <property type="entry name" value="Type II DNA topoisomerase"/>
    <property type="match status" value="1"/>
</dbReference>
<dbReference type="NCBIfam" id="NF011501">
    <property type="entry name" value="PRK14939.1"/>
    <property type="match status" value="1"/>
</dbReference>
<dbReference type="InterPro" id="IPR036890">
    <property type="entry name" value="HATPase_C_sf"/>
</dbReference>
<evidence type="ECO:0000256" key="9">
    <source>
        <dbReference type="ARBA" id="ARBA00023029"/>
    </source>
</evidence>
<evidence type="ECO:0000256" key="8">
    <source>
        <dbReference type="ARBA" id="ARBA00022842"/>
    </source>
</evidence>
<dbReference type="SMART" id="SM00433">
    <property type="entry name" value="TOP2c"/>
    <property type="match status" value="1"/>
</dbReference>
<dbReference type="Gene3D" id="3.30.230.10">
    <property type="match status" value="1"/>
</dbReference>
<dbReference type="GO" id="GO:0005737">
    <property type="term" value="C:cytoplasm"/>
    <property type="evidence" value="ECO:0007669"/>
    <property type="project" value="UniProtKB-SubCell"/>
</dbReference>
<dbReference type="EMBL" id="NRJG01000142">
    <property type="protein sequence ID" value="RIY35244.1"/>
    <property type="molecule type" value="Genomic_DNA"/>
</dbReference>
<evidence type="ECO:0000256" key="5">
    <source>
        <dbReference type="ARBA" id="ARBA00022723"/>
    </source>
</evidence>
<name>A0A3A1YGA6_9GAMM</name>
<dbReference type="CDD" id="cd16928">
    <property type="entry name" value="HATPase_GyrB-like"/>
    <property type="match status" value="1"/>
</dbReference>
<comment type="catalytic activity">
    <reaction evidence="1 12">
        <text>ATP-dependent breakage, passage and rejoining of double-stranded DNA.</text>
        <dbReference type="EC" id="5.6.2.2"/>
    </reaction>
</comment>
<dbReference type="NCBIfam" id="NF004189">
    <property type="entry name" value="PRK05644.1"/>
    <property type="match status" value="1"/>
</dbReference>
<dbReference type="CDD" id="cd00822">
    <property type="entry name" value="TopoII_Trans_DNA_gyrase"/>
    <property type="match status" value="1"/>
</dbReference>
<dbReference type="GO" id="GO:0046872">
    <property type="term" value="F:metal ion binding"/>
    <property type="evidence" value="ECO:0007669"/>
    <property type="project" value="UniProtKB-KW"/>
</dbReference>
<feature type="binding site" evidence="12">
    <location>
        <position position="431"/>
    </location>
    <ligand>
        <name>Mg(2+)</name>
        <dbReference type="ChEBI" id="CHEBI:18420"/>
        <label>1</label>
        <note>catalytic</note>
    </ligand>
</feature>
<accession>A0A3A1YGA6</accession>
<keyword evidence="10" id="KW-0238">DNA-binding</keyword>
<sequence length="812" mass="91785">MSADNNRSYDANTIRVLKGLDAVRTRPGMYIGNTDDGTGLHHMVFEVVDNSIDEALAGYCSNIKVVIHEDNSVSVTDDGRGIPTAIHPEEGVSSAEVVMTVLHAGGKFDAKTIAGGLHGVGVSVVNALSSKLFLRIRRDGKVHEQTYHNGVPQAPLTVTGTTDKTGTMVRFWPSHETFKNVTEFSYDILCNRLRELSFLNSNVRIELKDERDGRHDEFHYAGGLQEFVKFLNTNKTVINEEPFYFQSVNEELGITVEVAMQWNDTYKESVHCFTNNIPQRDGGTHLIGFKAALTRSLNGYIEREVIANAKSKALKDLKIDGDDSREGLVAIISVKVPNPKFSSQTKDKLVSSEVRGVVESTINDKFQTILEENPKIARTIVDKVISAARTREAARRARELARTNKKHTFTTNKLVHCNSRNPEECEVYLVEGDSAGGSAVKARDVQTQAILPLRGKILNVEKARFDKIIESQEIANIIAVLKCGINDEFNLDNLRYHKIVIMTDADVDGSHIRTLLLTFFFRQMPQLIEAGKIYIAQPPLYKLMLDRKAVYLKNNDEYNRFLIDYALEGADLEVKGQVYSSSQLKDLCDRYLKLSAKISAHNKKYSPEVMETLISYLPLNESMFTNAQDFTAWMNGLLDLLKSTQDQSIRYEAHLAEDEETKELYYRLSEIKHGMEATYTLNRDFLMSKDYQEVASLAHDLKDILPVSQDTSERYMVRGEVRKPIKYFNDFVSTLLTLATSKLKPSRYKGLGEMNWEELEETTMKVENRTLLKVEVKDAILADQLFTTLMGDEVTPRRDFIEENALYANIDL</sequence>
<evidence type="ECO:0000256" key="1">
    <source>
        <dbReference type="ARBA" id="ARBA00000185"/>
    </source>
</evidence>
<dbReference type="InterPro" id="IPR013760">
    <property type="entry name" value="Topo_IIA-like_dom_sf"/>
</dbReference>
<dbReference type="Gene3D" id="3.10.20.690">
    <property type="match status" value="1"/>
</dbReference>
<dbReference type="PROSITE" id="PS00177">
    <property type="entry name" value="TOPOISOMERASE_II"/>
    <property type="match status" value="1"/>
</dbReference>
<evidence type="ECO:0000259" key="13">
    <source>
        <dbReference type="PROSITE" id="PS50880"/>
    </source>
</evidence>
<comment type="function">
    <text evidence="12">A type II topoisomerase that negatively supercoils closed circular double-stranded (ds) DNA in an ATP-dependent manner to modulate DNA topology and maintain chromosomes in an underwound state. Negative supercoiling favors strand separation, and DNA replication, transcription, recombination and repair, all of which involve strand separation. Also able to catalyze the interconversion of other topological isomers of dsDNA rings, including catenanes and knotted rings. Type II topoisomerases break and join 2 DNA strands simultaneously in an ATP-dependent manner.</text>
</comment>
<dbReference type="FunFam" id="3.30.565.10:FF:000002">
    <property type="entry name" value="DNA gyrase subunit B"/>
    <property type="match status" value="1"/>
</dbReference>
<dbReference type="InterPro" id="IPR014721">
    <property type="entry name" value="Ribsml_uS5_D2-typ_fold_subgr"/>
</dbReference>
<evidence type="ECO:0000256" key="12">
    <source>
        <dbReference type="HAMAP-Rule" id="MF_01898"/>
    </source>
</evidence>
<dbReference type="InterPro" id="IPR041423">
    <property type="entry name" value="GyrB_insert"/>
</dbReference>
<dbReference type="Pfam" id="PF00986">
    <property type="entry name" value="DNA_gyraseB_C"/>
    <property type="match status" value="1"/>
</dbReference>
<dbReference type="InterPro" id="IPR034160">
    <property type="entry name" value="TOPRIM_GyrB"/>
</dbReference>
<dbReference type="InterPro" id="IPR018522">
    <property type="entry name" value="TopoIIA_CS"/>
</dbReference>
<dbReference type="InterPro" id="IPR011557">
    <property type="entry name" value="GyrB"/>
</dbReference>
<keyword evidence="9 12" id="KW-0799">Topoisomerase</keyword>
<dbReference type="HAMAP" id="MF_01898">
    <property type="entry name" value="GyrB"/>
    <property type="match status" value="1"/>
</dbReference>
<proteinExistence type="inferred from homology"/>
<comment type="subunit">
    <text evidence="12">Heterotetramer, composed of two GyrA and two GyrB chains. In the heterotetramer, GyrA contains the active site tyrosine that forms a transient covalent intermediate with DNA, while GyrB binds cofactors and catalyzes ATP hydrolysis.</text>
</comment>
<dbReference type="PRINTS" id="PR00418">
    <property type="entry name" value="TPI2FAMILY"/>
</dbReference>
<dbReference type="GO" id="GO:0006265">
    <property type="term" value="P:DNA topological change"/>
    <property type="evidence" value="ECO:0007669"/>
    <property type="project" value="UniProtKB-UniRule"/>
</dbReference>
<evidence type="ECO:0000256" key="2">
    <source>
        <dbReference type="ARBA" id="ARBA00010708"/>
    </source>
</evidence>
<dbReference type="Gene3D" id="3.30.565.10">
    <property type="entry name" value="Histidine kinase-like ATPase, C-terminal domain"/>
    <property type="match status" value="1"/>
</dbReference>
<evidence type="ECO:0000313" key="15">
    <source>
        <dbReference type="Proteomes" id="UP000265916"/>
    </source>
</evidence>
<dbReference type="OrthoDB" id="9802808at2"/>
<dbReference type="InterPro" id="IPR000565">
    <property type="entry name" value="Topo_IIA_B"/>
</dbReference>
<comment type="cofactor">
    <cofactor evidence="12">
        <name>Mg(2+)</name>
        <dbReference type="ChEBI" id="CHEBI:18420"/>
    </cofactor>
    <cofactor evidence="12">
        <name>Mn(2+)</name>
        <dbReference type="ChEBI" id="CHEBI:29035"/>
    </cofactor>
    <cofactor evidence="12">
        <name>Ca(2+)</name>
        <dbReference type="ChEBI" id="CHEBI:29108"/>
    </cofactor>
    <text evidence="12">Binds two Mg(2+) per subunit. The magnesium ions form salt bridges with both the protein and the DNA. Can also accept other divalent metal cations, such as Mn(2+) or Ca(2+).</text>
</comment>
<feature type="binding site" evidence="12">
    <location>
        <position position="504"/>
    </location>
    <ligand>
        <name>Mg(2+)</name>
        <dbReference type="ChEBI" id="CHEBI:18420"/>
        <label>2</label>
    </ligand>
</feature>
<dbReference type="PANTHER" id="PTHR45866">
    <property type="entry name" value="DNA GYRASE/TOPOISOMERASE SUBUNIT B"/>
    <property type="match status" value="1"/>
</dbReference>
<evidence type="ECO:0000256" key="10">
    <source>
        <dbReference type="ARBA" id="ARBA00023125"/>
    </source>
</evidence>
<feature type="binding site" evidence="12">
    <location>
        <position position="504"/>
    </location>
    <ligand>
        <name>Mg(2+)</name>
        <dbReference type="ChEBI" id="CHEBI:18420"/>
        <label>1</label>
        <note>catalytic</note>
    </ligand>
</feature>
<evidence type="ECO:0000256" key="6">
    <source>
        <dbReference type="ARBA" id="ARBA00022741"/>
    </source>
</evidence>
<dbReference type="GO" id="GO:0006261">
    <property type="term" value="P:DNA-templated DNA replication"/>
    <property type="evidence" value="ECO:0007669"/>
    <property type="project" value="UniProtKB-UniRule"/>
</dbReference>
<dbReference type="EC" id="5.6.2.2" evidence="3 12"/>
<evidence type="ECO:0000256" key="7">
    <source>
        <dbReference type="ARBA" id="ARBA00022840"/>
    </source>
</evidence>
<keyword evidence="12" id="KW-0963">Cytoplasm</keyword>
<keyword evidence="6 12" id="KW-0547">Nucleotide-binding</keyword>
<feature type="binding site" evidence="12">
    <location>
        <position position="506"/>
    </location>
    <ligand>
        <name>Mg(2+)</name>
        <dbReference type="ChEBI" id="CHEBI:18420"/>
        <label>2</label>
    </ligand>
</feature>
<comment type="caution">
    <text evidence="14">The sequence shown here is derived from an EMBL/GenBank/DDBJ whole genome shotgun (WGS) entry which is preliminary data.</text>
</comment>
<dbReference type="Proteomes" id="UP000265916">
    <property type="component" value="Unassembled WGS sequence"/>
</dbReference>
<feature type="domain" description="Toprim" evidence="13">
    <location>
        <begin position="425"/>
        <end position="539"/>
    </location>
</feature>
<dbReference type="CDD" id="cd03366">
    <property type="entry name" value="TOPRIM_TopoIIA_GyrB"/>
    <property type="match status" value="1"/>
</dbReference>
<dbReference type="AlphaFoldDB" id="A0A3A1YGA6"/>
<feature type="site" description="Interaction with DNA" evidence="12">
    <location>
        <position position="459"/>
    </location>
</feature>
<keyword evidence="11 12" id="KW-0413">Isomerase</keyword>
<keyword evidence="7 12" id="KW-0067">ATP-binding</keyword>
<dbReference type="GO" id="GO:0005524">
    <property type="term" value="F:ATP binding"/>
    <property type="evidence" value="ECO:0007669"/>
    <property type="project" value="UniProtKB-UniRule"/>
</dbReference>
<gene>
    <name evidence="12 14" type="primary">gyrB</name>
    <name evidence="14" type="ORF">CKF58_06860</name>
</gene>
<dbReference type="Pfam" id="PF01751">
    <property type="entry name" value="Toprim"/>
    <property type="match status" value="1"/>
</dbReference>
<organism evidence="14 15">
    <name type="scientific">Psittacicella hinzii</name>
    <dbReference type="NCBI Taxonomy" id="2028575"/>
    <lineage>
        <taxon>Bacteria</taxon>
        <taxon>Pseudomonadati</taxon>
        <taxon>Pseudomonadota</taxon>
        <taxon>Gammaproteobacteria</taxon>
        <taxon>Pasteurellales</taxon>
        <taxon>Psittacicellaceae</taxon>
        <taxon>Psittacicella</taxon>
    </lineage>
</organism>
<dbReference type="Pfam" id="PF00204">
    <property type="entry name" value="DNA_gyraseB"/>
    <property type="match status" value="1"/>
</dbReference>
<feature type="site" description="Interaction with DNA" evidence="12">
    <location>
        <position position="456"/>
    </location>
</feature>
<dbReference type="InterPro" id="IPR006171">
    <property type="entry name" value="TOPRIM_dom"/>
</dbReference>
<dbReference type="InterPro" id="IPR013506">
    <property type="entry name" value="Topo_IIA_bsu_dom2"/>
</dbReference>
<dbReference type="InterPro" id="IPR020568">
    <property type="entry name" value="Ribosomal_Su5_D2-typ_SF"/>
</dbReference>
<comment type="similarity">
    <text evidence="2 12">Belongs to the type II topoisomerase GyrB family.</text>
</comment>
<evidence type="ECO:0000256" key="3">
    <source>
        <dbReference type="ARBA" id="ARBA00012895"/>
    </source>
</evidence>
<dbReference type="InterPro" id="IPR001241">
    <property type="entry name" value="Topo_IIA"/>
</dbReference>
<dbReference type="InterPro" id="IPR003594">
    <property type="entry name" value="HATPase_dom"/>
</dbReference>
<dbReference type="GO" id="GO:0003918">
    <property type="term" value="F:DNA topoisomerase type II (double strand cut, ATP-hydrolyzing) activity"/>
    <property type="evidence" value="ECO:0007669"/>
    <property type="project" value="UniProtKB-UniRule"/>
</dbReference>
<reference evidence="14 15" key="1">
    <citation type="submission" date="2017-08" db="EMBL/GenBank/DDBJ databases">
        <title>Reclassification of Bisgaard taxon 37 and 44.</title>
        <authorList>
            <person name="Christensen H."/>
        </authorList>
    </citation>
    <scope>NUCLEOTIDE SEQUENCE [LARGE SCALE GENOMIC DNA]</scope>
    <source>
        <strain evidence="14 15">111</strain>
    </source>
</reference>
<dbReference type="SUPFAM" id="SSF54211">
    <property type="entry name" value="Ribosomal protein S5 domain 2-like"/>
    <property type="match status" value="1"/>
</dbReference>
<dbReference type="RefSeq" id="WP_119532304.1">
    <property type="nucleotide sequence ID" value="NZ_JBHSSP010000013.1"/>
</dbReference>